<keyword evidence="8" id="KW-0520">NAD</keyword>
<evidence type="ECO:0000256" key="6">
    <source>
        <dbReference type="ARBA" id="ARBA00022827"/>
    </source>
</evidence>
<dbReference type="InterPro" id="IPR004620">
    <property type="entry name" value="MTHF_reductase_bac"/>
</dbReference>
<dbReference type="EC" id="1.5.1.54" evidence="12"/>
<sequence>MRIKEIYAAKSFGLSFEIFPPKTEKGDQLLIDHLSRLATHSPDFISCTYGAGGTTQDRTIELCEMIQSKFDLPATAHFTCVGSTQEQLRDWLTKANSRGIQNIMALRGDAPAGTDSFEAVEGGLRYANELVSLIREHHPGLGIGVAGYPEKHPEAPDAETDLVNLVRKVDAGADAIFTQLFFNNANFFRFRDEIEKRNVSVPLVAGIMPITEFARIKRITSMCGAVIPEELAAKLEAVQDDQEAQFEIGVEFAIQQCQELVDSGVRGIHFYVLNKSEACERILDSLQLPQTV</sequence>
<dbReference type="CDD" id="cd00537">
    <property type="entry name" value="MTHFR"/>
    <property type="match status" value="1"/>
</dbReference>
<dbReference type="UniPathway" id="UPA00193"/>
<evidence type="ECO:0000313" key="13">
    <source>
        <dbReference type="EMBL" id="QDT34615.1"/>
    </source>
</evidence>
<dbReference type="InterPro" id="IPR029041">
    <property type="entry name" value="FAD-linked_oxidoreductase-like"/>
</dbReference>
<dbReference type="RefSeq" id="WP_145202836.1">
    <property type="nucleotide sequence ID" value="NZ_CP036267.1"/>
</dbReference>
<comment type="cofactor">
    <cofactor evidence="1 12">
        <name>FAD</name>
        <dbReference type="ChEBI" id="CHEBI:57692"/>
    </cofactor>
</comment>
<evidence type="ECO:0000256" key="7">
    <source>
        <dbReference type="ARBA" id="ARBA00023002"/>
    </source>
</evidence>
<evidence type="ECO:0000256" key="1">
    <source>
        <dbReference type="ARBA" id="ARBA00001974"/>
    </source>
</evidence>
<dbReference type="AlphaFoldDB" id="A0A517QSL6"/>
<keyword evidence="9" id="KW-0486">Methionine biosynthesis</keyword>
<dbReference type="PANTHER" id="PTHR45754">
    <property type="entry name" value="METHYLENETETRAHYDROFOLATE REDUCTASE"/>
    <property type="match status" value="1"/>
</dbReference>
<evidence type="ECO:0000256" key="4">
    <source>
        <dbReference type="ARBA" id="ARBA00022605"/>
    </source>
</evidence>
<accession>A0A517QSL6</accession>
<dbReference type="GO" id="GO:0071949">
    <property type="term" value="F:FAD binding"/>
    <property type="evidence" value="ECO:0007669"/>
    <property type="project" value="TreeGrafter"/>
</dbReference>
<comment type="similarity">
    <text evidence="3 12">Belongs to the methylenetetrahydrofolate reductase family.</text>
</comment>
<protein>
    <recommendedName>
        <fullName evidence="12">Methylenetetrahydrofolate reductase</fullName>
        <ecNumber evidence="12">1.5.1.54</ecNumber>
    </recommendedName>
</protein>
<comment type="catalytic activity">
    <reaction evidence="11">
        <text>(6S)-5-methyl-5,6,7,8-tetrahydrofolate + NAD(+) = (6R)-5,10-methylene-5,6,7,8-tetrahydrofolate + NADH + H(+)</text>
        <dbReference type="Rhea" id="RHEA:19821"/>
        <dbReference type="ChEBI" id="CHEBI:15378"/>
        <dbReference type="ChEBI" id="CHEBI:15636"/>
        <dbReference type="ChEBI" id="CHEBI:18608"/>
        <dbReference type="ChEBI" id="CHEBI:57540"/>
        <dbReference type="ChEBI" id="CHEBI:57945"/>
        <dbReference type="EC" id="1.5.1.54"/>
    </reaction>
    <physiologicalReaction direction="right-to-left" evidence="11">
        <dbReference type="Rhea" id="RHEA:19823"/>
    </physiologicalReaction>
</comment>
<evidence type="ECO:0000256" key="2">
    <source>
        <dbReference type="ARBA" id="ARBA00004777"/>
    </source>
</evidence>
<dbReference type="PANTHER" id="PTHR45754:SF3">
    <property type="entry name" value="METHYLENETETRAHYDROFOLATE REDUCTASE (NADPH)"/>
    <property type="match status" value="1"/>
</dbReference>
<dbReference type="Pfam" id="PF02219">
    <property type="entry name" value="MTHFR"/>
    <property type="match status" value="1"/>
</dbReference>
<evidence type="ECO:0000313" key="14">
    <source>
        <dbReference type="Proteomes" id="UP000315724"/>
    </source>
</evidence>
<keyword evidence="6 12" id="KW-0274">FAD</keyword>
<evidence type="ECO:0000256" key="9">
    <source>
        <dbReference type="ARBA" id="ARBA00023167"/>
    </source>
</evidence>
<dbReference type="SUPFAM" id="SSF51730">
    <property type="entry name" value="FAD-linked oxidoreductase"/>
    <property type="match status" value="1"/>
</dbReference>
<evidence type="ECO:0000256" key="3">
    <source>
        <dbReference type="ARBA" id="ARBA00006743"/>
    </source>
</evidence>
<comment type="pathway">
    <text evidence="2 12">One-carbon metabolism; tetrahydrofolate interconversion.</text>
</comment>
<dbReference type="NCBIfam" id="TIGR00676">
    <property type="entry name" value="fadh2"/>
    <property type="match status" value="1"/>
</dbReference>
<keyword evidence="5 12" id="KW-0285">Flavoprotein</keyword>
<dbReference type="GO" id="GO:0106312">
    <property type="term" value="F:methylenetetrahydrofolate reductase (NADH) activity"/>
    <property type="evidence" value="ECO:0007669"/>
    <property type="project" value="UniProtKB-EC"/>
</dbReference>
<dbReference type="InterPro" id="IPR003171">
    <property type="entry name" value="Mehydrof_redctse-like"/>
</dbReference>
<comment type="pathway">
    <text evidence="10">Amino-acid biosynthesis; L-methionine biosynthesis via de novo pathway.</text>
</comment>
<evidence type="ECO:0000256" key="5">
    <source>
        <dbReference type="ARBA" id="ARBA00022630"/>
    </source>
</evidence>
<dbReference type="OrthoDB" id="9812555at2"/>
<keyword evidence="14" id="KW-1185">Reference proteome</keyword>
<evidence type="ECO:0000256" key="8">
    <source>
        <dbReference type="ARBA" id="ARBA00023027"/>
    </source>
</evidence>
<proteinExistence type="inferred from homology"/>
<evidence type="ECO:0000256" key="11">
    <source>
        <dbReference type="ARBA" id="ARBA00048628"/>
    </source>
</evidence>
<dbReference type="GO" id="GO:0005829">
    <property type="term" value="C:cytosol"/>
    <property type="evidence" value="ECO:0007669"/>
    <property type="project" value="InterPro"/>
</dbReference>
<keyword evidence="4" id="KW-0028">Amino-acid biosynthesis</keyword>
<evidence type="ECO:0000256" key="10">
    <source>
        <dbReference type="ARBA" id="ARBA00034478"/>
    </source>
</evidence>
<evidence type="ECO:0000256" key="12">
    <source>
        <dbReference type="RuleBase" id="RU003862"/>
    </source>
</evidence>
<dbReference type="GO" id="GO:0035999">
    <property type="term" value="P:tetrahydrofolate interconversion"/>
    <property type="evidence" value="ECO:0007669"/>
    <property type="project" value="UniProtKB-UniPathway"/>
</dbReference>
<dbReference type="GO" id="GO:0009086">
    <property type="term" value="P:methionine biosynthetic process"/>
    <property type="evidence" value="ECO:0007669"/>
    <property type="project" value="UniProtKB-KW"/>
</dbReference>
<name>A0A517QSL6_9PLAN</name>
<dbReference type="EMBL" id="CP036267">
    <property type="protein sequence ID" value="QDT34615.1"/>
    <property type="molecule type" value="Genomic_DNA"/>
</dbReference>
<dbReference type="Proteomes" id="UP000315724">
    <property type="component" value="Chromosome"/>
</dbReference>
<dbReference type="KEGG" id="tpol:Mal48_38780"/>
<gene>
    <name evidence="13" type="primary">metF</name>
    <name evidence="13" type="ORF">Mal48_38780</name>
</gene>
<reference evidence="13 14" key="1">
    <citation type="submission" date="2019-02" db="EMBL/GenBank/DDBJ databases">
        <title>Deep-cultivation of Planctomycetes and their phenomic and genomic characterization uncovers novel biology.</title>
        <authorList>
            <person name="Wiegand S."/>
            <person name="Jogler M."/>
            <person name="Boedeker C."/>
            <person name="Pinto D."/>
            <person name="Vollmers J."/>
            <person name="Rivas-Marin E."/>
            <person name="Kohn T."/>
            <person name="Peeters S.H."/>
            <person name="Heuer A."/>
            <person name="Rast P."/>
            <person name="Oberbeckmann S."/>
            <person name="Bunk B."/>
            <person name="Jeske O."/>
            <person name="Meyerdierks A."/>
            <person name="Storesund J.E."/>
            <person name="Kallscheuer N."/>
            <person name="Luecker S."/>
            <person name="Lage O.M."/>
            <person name="Pohl T."/>
            <person name="Merkel B.J."/>
            <person name="Hornburger P."/>
            <person name="Mueller R.-W."/>
            <person name="Bruemmer F."/>
            <person name="Labrenz M."/>
            <person name="Spormann A.M."/>
            <person name="Op den Camp H."/>
            <person name="Overmann J."/>
            <person name="Amann R."/>
            <person name="Jetten M.S.M."/>
            <person name="Mascher T."/>
            <person name="Medema M.H."/>
            <person name="Devos D.P."/>
            <person name="Kaster A.-K."/>
            <person name="Ovreas L."/>
            <person name="Rohde M."/>
            <person name="Galperin M.Y."/>
            <person name="Jogler C."/>
        </authorList>
    </citation>
    <scope>NUCLEOTIDE SEQUENCE [LARGE SCALE GENOMIC DNA]</scope>
    <source>
        <strain evidence="13 14">Mal48</strain>
    </source>
</reference>
<dbReference type="Gene3D" id="3.20.20.220">
    <property type="match status" value="1"/>
</dbReference>
<keyword evidence="7 12" id="KW-0560">Oxidoreductase</keyword>
<organism evidence="13 14">
    <name type="scientific">Thalassoglobus polymorphus</name>
    <dbReference type="NCBI Taxonomy" id="2527994"/>
    <lineage>
        <taxon>Bacteria</taxon>
        <taxon>Pseudomonadati</taxon>
        <taxon>Planctomycetota</taxon>
        <taxon>Planctomycetia</taxon>
        <taxon>Planctomycetales</taxon>
        <taxon>Planctomycetaceae</taxon>
        <taxon>Thalassoglobus</taxon>
    </lineage>
</organism>